<keyword evidence="1" id="KW-0479">Metal-binding</keyword>
<dbReference type="InterPro" id="IPR001138">
    <property type="entry name" value="Zn2Cys6_DnaBD"/>
</dbReference>
<sequence>MSNAEEHASLETNPSVSFNTDGIELTKDGNISRMRSHKGNTPSLPQNKFCPMCPAKFTRTTHLNRHLRTHSNERTHECDKCHAQFTRSDLLSRHKRSCGDSPNTHRSRRKSCQACADSKIKCDQQQPCAKCKARNRECVYRISTGPKSSSGRSSRKKKGESSTSAKSRKNEGSSSQSPAIAVSRSDSTSTSDLSAPLDAQPSSSGPSIPSVHDSKSQSPPILPPLTEENFSVASSSYASSSAASNYSTEVEGTHHSFAQDAFEVQNQLNALFSNEMFDKFFNSVMAPDSSSSSGIVHNTSNARDEFANGSYAPDHNFPWVTADEESQPFMAAMHSYEFDPYLAMQGGMMEPPQGSMPINANIPVGQSSTLPKSSTPQPAELQYYLHMFYTRFLEQMPMIHLPTFNPDAKPQILISAMQACGALYVKSQSAINFVASTLASTRDEVVAAFSKRPTTLTEQIHLVLAVCLLQTIGLFHERPEERAQSNMYHAMLVMMIRQSGMLEASFNWEPLPLTDQAASEAAWRDWVCYETAKRALSLTFLHDCCHCIFFTLRPTFFPNEFNLRLPCEDLLWKATTYEEWHIALLKPSPYGCARDRLRGVLPLQNALSTLSEMPTSPKPVLILNPFSQFVIIHVILRKLFEDCLDRDPVQDRPSNDDFTNVNPTIQFMLHNWLQSWFQSPETPRPSKLAEPPFFHDGLPFYWIAQVLLLAYQEGLPPFVAETPGMKITSEAKFSLMKEWFKHIRGFLRSGEQGPTLFWDELMKIRMRNWQAAQADGSGARDDTGLLGFFLKQ</sequence>
<dbReference type="GO" id="GO:0000981">
    <property type="term" value="F:DNA-binding transcription factor activity, RNA polymerase II-specific"/>
    <property type="evidence" value="ECO:0007669"/>
    <property type="project" value="InterPro"/>
</dbReference>
<dbReference type="Pfam" id="PF04082">
    <property type="entry name" value="Fungal_trans"/>
    <property type="match status" value="1"/>
</dbReference>
<feature type="compositionally biased region" description="Low complexity" evidence="7">
    <location>
        <begin position="143"/>
        <end position="152"/>
    </location>
</feature>
<keyword evidence="6" id="KW-0863">Zinc-finger</keyword>
<feature type="region of interest" description="Disordered" evidence="7">
    <location>
        <begin position="143"/>
        <end position="227"/>
    </location>
</feature>
<keyword evidence="11" id="KW-1185">Reference proteome</keyword>
<feature type="domain" description="Zn(2)-C6 fungal-type" evidence="8">
    <location>
        <begin position="111"/>
        <end position="140"/>
    </location>
</feature>
<dbReference type="GO" id="GO:0008270">
    <property type="term" value="F:zinc ion binding"/>
    <property type="evidence" value="ECO:0007669"/>
    <property type="project" value="UniProtKB-KW"/>
</dbReference>
<dbReference type="SUPFAM" id="SSF57701">
    <property type="entry name" value="Zn2/Cys6 DNA-binding domain"/>
    <property type="match status" value="1"/>
</dbReference>
<dbReference type="GO" id="GO:0006351">
    <property type="term" value="P:DNA-templated transcription"/>
    <property type="evidence" value="ECO:0007669"/>
    <property type="project" value="InterPro"/>
</dbReference>
<evidence type="ECO:0000259" key="8">
    <source>
        <dbReference type="PROSITE" id="PS50048"/>
    </source>
</evidence>
<organism evidence="10 11">
    <name type="scientific">Cerrena zonata</name>
    <dbReference type="NCBI Taxonomy" id="2478898"/>
    <lineage>
        <taxon>Eukaryota</taxon>
        <taxon>Fungi</taxon>
        <taxon>Dikarya</taxon>
        <taxon>Basidiomycota</taxon>
        <taxon>Agaricomycotina</taxon>
        <taxon>Agaricomycetes</taxon>
        <taxon>Polyporales</taxon>
        <taxon>Cerrenaceae</taxon>
        <taxon>Cerrena</taxon>
    </lineage>
</organism>
<evidence type="ECO:0000256" key="4">
    <source>
        <dbReference type="ARBA" id="ARBA00023163"/>
    </source>
</evidence>
<dbReference type="Pfam" id="PF00096">
    <property type="entry name" value="zf-C2H2"/>
    <property type="match status" value="1"/>
</dbReference>
<evidence type="ECO:0000256" key="1">
    <source>
        <dbReference type="ARBA" id="ARBA00022723"/>
    </source>
</evidence>
<dbReference type="PROSITE" id="PS00463">
    <property type="entry name" value="ZN2_CY6_FUNGAL_1"/>
    <property type="match status" value="1"/>
</dbReference>
<evidence type="ECO:0000313" key="11">
    <source>
        <dbReference type="Proteomes" id="UP001385951"/>
    </source>
</evidence>
<feature type="compositionally biased region" description="Polar residues" evidence="7">
    <location>
        <begin position="10"/>
        <end position="20"/>
    </location>
</feature>
<evidence type="ECO:0008006" key="12">
    <source>
        <dbReference type="Google" id="ProtNLM"/>
    </source>
</evidence>
<dbReference type="AlphaFoldDB" id="A0AAW0G6E2"/>
<dbReference type="InterPro" id="IPR013087">
    <property type="entry name" value="Znf_C2H2_type"/>
</dbReference>
<feature type="region of interest" description="Disordered" evidence="7">
    <location>
        <begin position="1"/>
        <end position="23"/>
    </location>
</feature>
<reference evidence="10 11" key="1">
    <citation type="submission" date="2022-09" db="EMBL/GenBank/DDBJ databases">
        <authorList>
            <person name="Palmer J.M."/>
        </authorList>
    </citation>
    <scope>NUCLEOTIDE SEQUENCE [LARGE SCALE GENOMIC DNA]</scope>
    <source>
        <strain evidence="10 11">DSM 7382</strain>
    </source>
</reference>
<dbReference type="SUPFAM" id="SSF57667">
    <property type="entry name" value="beta-beta-alpha zinc fingers"/>
    <property type="match status" value="1"/>
</dbReference>
<dbReference type="InterPro" id="IPR036236">
    <property type="entry name" value="Znf_C2H2_sf"/>
</dbReference>
<dbReference type="Gene3D" id="3.30.160.60">
    <property type="entry name" value="Classic Zinc Finger"/>
    <property type="match status" value="2"/>
</dbReference>
<keyword evidence="2" id="KW-0862">Zinc</keyword>
<dbReference type="SMART" id="SM00355">
    <property type="entry name" value="ZnF_C2H2"/>
    <property type="match status" value="2"/>
</dbReference>
<keyword evidence="3" id="KW-0805">Transcription regulation</keyword>
<feature type="compositionally biased region" description="Low complexity" evidence="7">
    <location>
        <begin position="183"/>
        <end position="194"/>
    </location>
</feature>
<dbReference type="CDD" id="cd12148">
    <property type="entry name" value="fungal_TF_MHR"/>
    <property type="match status" value="1"/>
</dbReference>
<comment type="caution">
    <text evidence="10">The sequence shown here is derived from an EMBL/GenBank/DDBJ whole genome shotgun (WGS) entry which is preliminary data.</text>
</comment>
<evidence type="ECO:0000256" key="5">
    <source>
        <dbReference type="ARBA" id="ARBA00023242"/>
    </source>
</evidence>
<dbReference type="InterPro" id="IPR007219">
    <property type="entry name" value="XnlR_reg_dom"/>
</dbReference>
<keyword evidence="5" id="KW-0539">Nucleus</keyword>
<evidence type="ECO:0000256" key="2">
    <source>
        <dbReference type="ARBA" id="ARBA00022833"/>
    </source>
</evidence>
<feature type="domain" description="C2H2-type" evidence="9">
    <location>
        <begin position="76"/>
        <end position="110"/>
    </location>
</feature>
<dbReference type="PROSITE" id="PS50157">
    <property type="entry name" value="ZINC_FINGER_C2H2_2"/>
    <property type="match status" value="2"/>
</dbReference>
<proteinExistence type="predicted"/>
<accession>A0AAW0G6E2</accession>
<dbReference type="Pfam" id="PF00172">
    <property type="entry name" value="Zn_clus"/>
    <property type="match status" value="1"/>
</dbReference>
<evidence type="ECO:0000259" key="9">
    <source>
        <dbReference type="PROSITE" id="PS50157"/>
    </source>
</evidence>
<dbReference type="PANTHER" id="PTHR47660:SF2">
    <property type="entry name" value="TRANSCRIPTION FACTOR WITH C2H2 AND ZN(2)-CYS(6) DNA BINDING DOMAIN (EUROFUNG)"/>
    <property type="match status" value="1"/>
</dbReference>
<protein>
    <recommendedName>
        <fullName evidence="12">Zn(2)-C6 fungal-type domain-containing protein</fullName>
    </recommendedName>
</protein>
<evidence type="ECO:0000256" key="7">
    <source>
        <dbReference type="SAM" id="MobiDB-lite"/>
    </source>
</evidence>
<dbReference type="PANTHER" id="PTHR47660">
    <property type="entry name" value="TRANSCRIPTION FACTOR WITH C2H2 AND ZN(2)-CYS(6) DNA BINDING DOMAIN (EUROFUNG)-RELATED-RELATED"/>
    <property type="match status" value="1"/>
</dbReference>
<dbReference type="EMBL" id="JASBNA010000021">
    <property type="protein sequence ID" value="KAK7685231.1"/>
    <property type="molecule type" value="Genomic_DNA"/>
</dbReference>
<dbReference type="CDD" id="cd00067">
    <property type="entry name" value="GAL4"/>
    <property type="match status" value="1"/>
</dbReference>
<feature type="domain" description="C2H2-type" evidence="9">
    <location>
        <begin position="48"/>
        <end position="75"/>
    </location>
</feature>
<dbReference type="SMART" id="SM00066">
    <property type="entry name" value="GAL4"/>
    <property type="match status" value="1"/>
</dbReference>
<dbReference type="PROSITE" id="PS00028">
    <property type="entry name" value="ZINC_FINGER_C2H2_1"/>
    <property type="match status" value="1"/>
</dbReference>
<dbReference type="PROSITE" id="PS50048">
    <property type="entry name" value="ZN2_CY6_FUNGAL_2"/>
    <property type="match status" value="1"/>
</dbReference>
<gene>
    <name evidence="10" type="ORF">QCA50_011594</name>
</gene>
<evidence type="ECO:0000313" key="10">
    <source>
        <dbReference type="EMBL" id="KAK7685231.1"/>
    </source>
</evidence>
<name>A0AAW0G6E2_9APHY</name>
<dbReference type="Gene3D" id="4.10.240.10">
    <property type="entry name" value="Zn(2)-C6 fungal-type DNA-binding domain"/>
    <property type="match status" value="1"/>
</dbReference>
<evidence type="ECO:0000256" key="6">
    <source>
        <dbReference type="PROSITE-ProRule" id="PRU00042"/>
    </source>
</evidence>
<keyword evidence="4" id="KW-0804">Transcription</keyword>
<dbReference type="GO" id="GO:0003677">
    <property type="term" value="F:DNA binding"/>
    <property type="evidence" value="ECO:0007669"/>
    <property type="project" value="InterPro"/>
</dbReference>
<dbReference type="InterPro" id="IPR036864">
    <property type="entry name" value="Zn2-C6_fun-type_DNA-bd_sf"/>
</dbReference>
<evidence type="ECO:0000256" key="3">
    <source>
        <dbReference type="ARBA" id="ARBA00023015"/>
    </source>
</evidence>
<dbReference type="Proteomes" id="UP001385951">
    <property type="component" value="Unassembled WGS sequence"/>
</dbReference>